<reference evidence="2 3" key="1">
    <citation type="submission" date="2018-04" db="EMBL/GenBank/DDBJ databases">
        <title>Genomic Encyclopedia of Archaeal and Bacterial Type Strains, Phase II (KMG-II): from individual species to whole genera.</title>
        <authorList>
            <person name="Goeker M."/>
        </authorList>
    </citation>
    <scope>NUCLEOTIDE SEQUENCE [LARGE SCALE GENOMIC DNA]</scope>
    <source>
        <strain evidence="2 3">DSM 12244</strain>
    </source>
</reference>
<dbReference type="RefSeq" id="WP_025047348.1">
    <property type="nucleotide sequence ID" value="NZ_QBKU01000001.1"/>
</dbReference>
<protein>
    <submittedName>
        <fullName evidence="2">Uncharacterized protein</fullName>
    </submittedName>
</protein>
<comment type="caution">
    <text evidence="2">The sequence shown here is derived from an EMBL/GenBank/DDBJ whole genome shotgun (WGS) entry which is preliminary data.</text>
</comment>
<gene>
    <name evidence="2" type="ORF">C8N31_101483</name>
</gene>
<feature type="compositionally biased region" description="Basic and acidic residues" evidence="1">
    <location>
        <begin position="118"/>
        <end position="130"/>
    </location>
</feature>
<organism evidence="2 3">
    <name type="scientific">Sulfitobacter mediterraneus</name>
    <dbReference type="NCBI Taxonomy" id="83219"/>
    <lineage>
        <taxon>Bacteria</taxon>
        <taxon>Pseudomonadati</taxon>
        <taxon>Pseudomonadota</taxon>
        <taxon>Alphaproteobacteria</taxon>
        <taxon>Rhodobacterales</taxon>
        <taxon>Roseobacteraceae</taxon>
        <taxon>Sulfitobacter</taxon>
    </lineage>
</organism>
<dbReference type="EMBL" id="QBKU01000001">
    <property type="protein sequence ID" value="PTX75822.1"/>
    <property type="molecule type" value="Genomic_DNA"/>
</dbReference>
<dbReference type="AlphaFoldDB" id="A0A2T6CJY1"/>
<evidence type="ECO:0000313" key="3">
    <source>
        <dbReference type="Proteomes" id="UP000244092"/>
    </source>
</evidence>
<sequence length="202" mass="22402">MNGLTLPGYRSCPDALNDMHNEHLSAEEWSWLSLGKYDERCRLRSAQRQGAMETLNKLQSELFQGKLTAWLASHEGLQQLPATTFASEEAAMWLANGKYRGGTSLLIGPDEGQIQKESNSRSEDNSERSKGGRPNISRDAALVYWTLFPDDHTEAQDAQSGKPPTWKQVLGRVNEALDWANREQVGLSTLQGALKSDPSKGN</sequence>
<feature type="region of interest" description="Disordered" evidence="1">
    <location>
        <begin position="105"/>
        <end position="135"/>
    </location>
</feature>
<accession>A0A2T6CJY1</accession>
<evidence type="ECO:0000256" key="1">
    <source>
        <dbReference type="SAM" id="MobiDB-lite"/>
    </source>
</evidence>
<dbReference type="Proteomes" id="UP000244092">
    <property type="component" value="Unassembled WGS sequence"/>
</dbReference>
<evidence type="ECO:0000313" key="2">
    <source>
        <dbReference type="EMBL" id="PTX75822.1"/>
    </source>
</evidence>
<name>A0A2T6CJY1_9RHOB</name>
<proteinExistence type="predicted"/>